<proteinExistence type="predicted"/>
<name>A0A3P7NM52_CYLGO</name>
<accession>A0A3P7NM52</accession>
<evidence type="ECO:0000313" key="1">
    <source>
        <dbReference type="EMBL" id="VDN31971.1"/>
    </source>
</evidence>
<organism evidence="1 2">
    <name type="scientific">Cylicostephanus goldi</name>
    <name type="common">Nematode worm</name>
    <dbReference type="NCBI Taxonomy" id="71465"/>
    <lineage>
        <taxon>Eukaryota</taxon>
        <taxon>Metazoa</taxon>
        <taxon>Ecdysozoa</taxon>
        <taxon>Nematoda</taxon>
        <taxon>Chromadorea</taxon>
        <taxon>Rhabditida</taxon>
        <taxon>Rhabditina</taxon>
        <taxon>Rhabditomorpha</taxon>
        <taxon>Strongyloidea</taxon>
        <taxon>Strongylidae</taxon>
        <taxon>Cylicostephanus</taxon>
    </lineage>
</organism>
<dbReference type="AlphaFoldDB" id="A0A3P7NM52"/>
<dbReference type="Proteomes" id="UP000271889">
    <property type="component" value="Unassembled WGS sequence"/>
</dbReference>
<sequence length="111" mass="12891">MMIANPLLRNLAMFSSKTLEAKIGEKGGGSERKFPLKIFSKKFPRKHSRAFDNNFDEDYVRLNETYFQDVDITDNDIRRRPAERPSLAVEEPEPTISFQEEVRGLSISHWS</sequence>
<protein>
    <submittedName>
        <fullName evidence="1">Uncharacterized protein</fullName>
    </submittedName>
</protein>
<keyword evidence="2" id="KW-1185">Reference proteome</keyword>
<dbReference type="EMBL" id="UYRV01119886">
    <property type="protein sequence ID" value="VDN31971.1"/>
    <property type="molecule type" value="Genomic_DNA"/>
</dbReference>
<reference evidence="1 2" key="1">
    <citation type="submission" date="2018-11" db="EMBL/GenBank/DDBJ databases">
        <authorList>
            <consortium name="Pathogen Informatics"/>
        </authorList>
    </citation>
    <scope>NUCLEOTIDE SEQUENCE [LARGE SCALE GENOMIC DNA]</scope>
</reference>
<evidence type="ECO:0000313" key="2">
    <source>
        <dbReference type="Proteomes" id="UP000271889"/>
    </source>
</evidence>
<gene>
    <name evidence="1" type="ORF">CGOC_LOCUS11980</name>
</gene>
<dbReference type="OrthoDB" id="10615232at2759"/>